<dbReference type="InterPro" id="IPR052058">
    <property type="entry name" value="Alcohol_O-acetyltransferase"/>
</dbReference>
<reference evidence="1 2" key="1">
    <citation type="submission" date="2019-03" db="EMBL/GenBank/DDBJ databases">
        <title>Draft genome sequence of Xylaria hypoxylon DSM 108379, a ubiquitous saprotrophic-parasitic fungi on hardwood.</title>
        <authorList>
            <person name="Buettner E."/>
            <person name="Leonhardt S."/>
            <person name="Gebauer A.M."/>
            <person name="Liers C."/>
            <person name="Hofrichter M."/>
            <person name="Kellner H."/>
        </authorList>
    </citation>
    <scope>NUCLEOTIDE SEQUENCE [LARGE SCALE GENOMIC DNA]</scope>
    <source>
        <strain evidence="1 2">DSM 108379</strain>
    </source>
</reference>
<organism evidence="1 2">
    <name type="scientific">Xylaria hypoxylon</name>
    <dbReference type="NCBI Taxonomy" id="37992"/>
    <lineage>
        <taxon>Eukaryota</taxon>
        <taxon>Fungi</taxon>
        <taxon>Dikarya</taxon>
        <taxon>Ascomycota</taxon>
        <taxon>Pezizomycotina</taxon>
        <taxon>Sordariomycetes</taxon>
        <taxon>Xylariomycetidae</taxon>
        <taxon>Xylariales</taxon>
        <taxon>Xylariaceae</taxon>
        <taxon>Xylaria</taxon>
    </lineage>
</organism>
<dbReference type="PANTHER" id="PTHR28037">
    <property type="entry name" value="ALCOHOL O-ACETYLTRANSFERASE 1-RELATED"/>
    <property type="match status" value="1"/>
</dbReference>
<gene>
    <name evidence="1" type="ORF">E0Z10_g4619</name>
</gene>
<dbReference type="STRING" id="37992.A0A4Z0YY92"/>
<dbReference type="GO" id="GO:0008080">
    <property type="term" value="F:N-acetyltransferase activity"/>
    <property type="evidence" value="ECO:0007669"/>
    <property type="project" value="TreeGrafter"/>
</dbReference>
<evidence type="ECO:0008006" key="3">
    <source>
        <dbReference type="Google" id="ProtNLM"/>
    </source>
</evidence>
<proteinExistence type="predicted"/>
<name>A0A4Z0YY92_9PEZI</name>
<dbReference type="PANTHER" id="PTHR28037:SF1">
    <property type="entry name" value="ALCOHOL O-ACETYLTRANSFERASE 1-RELATED"/>
    <property type="match status" value="1"/>
</dbReference>
<sequence>MTSIDNVVRPVGSQVPASYLRSQWFSLHDAIENALAAVVLGQAMLGVGIAGEDTKEPVFVHLKAIDIRRMIEWKEVVTPPTTSTTQTKVRYGSKTEEEKEKAHYEDCLLRSLEKCHEPLWEDLVGKPGWKIVVHHDPRQLRALQSHGSLGLERKGEEDVLLSFDISFCFHHAYSDGRGGYIFHGDFQRALNNAAHPPELQNHILHLPTPPVLPPAMDTLIPFTLSWTFILHTVWTEILGPLFPMRLLRLEPSEADIPWTGAPIDGSNPKTHIRTLFKIDNVVQMNGLIAQCRSHGASLTGLLHALIARSLALHVKDRSFRSTTPIALTQYANANIASSAFTPGKTIHCLITGLSSAHDLDTIQRLRGRRDERDMRVGDNTAVWAFAKDMTACLRAKTASLPRDDIIALSGLIGDWHEFFRSKFGKARDGTWELSNLGSLNAIDAGISGHENVEKEGRRWVIDRAVFTQGTAVGSAICINVAGVAEHGIHVTISWQDAIVDVDLVEKLVGDLQAWITELVEV</sequence>
<accession>A0A4Z0YY92</accession>
<dbReference type="EMBL" id="SKBN01000074">
    <property type="protein sequence ID" value="TGJ84160.1"/>
    <property type="molecule type" value="Genomic_DNA"/>
</dbReference>
<protein>
    <recommendedName>
        <fullName evidence="3">Alcohol acetyltransferase</fullName>
    </recommendedName>
</protein>
<dbReference type="AlphaFoldDB" id="A0A4Z0YY92"/>
<keyword evidence="2" id="KW-1185">Reference proteome</keyword>
<evidence type="ECO:0000313" key="2">
    <source>
        <dbReference type="Proteomes" id="UP000297716"/>
    </source>
</evidence>
<dbReference type="Proteomes" id="UP000297716">
    <property type="component" value="Unassembled WGS sequence"/>
</dbReference>
<evidence type="ECO:0000313" key="1">
    <source>
        <dbReference type="EMBL" id="TGJ84160.1"/>
    </source>
</evidence>
<dbReference type="OrthoDB" id="2150604at2759"/>
<comment type="caution">
    <text evidence="1">The sequence shown here is derived from an EMBL/GenBank/DDBJ whole genome shotgun (WGS) entry which is preliminary data.</text>
</comment>